<gene>
    <name evidence="1" type="ORF">CDAR_226711</name>
</gene>
<organism evidence="1 2">
    <name type="scientific">Caerostris darwini</name>
    <dbReference type="NCBI Taxonomy" id="1538125"/>
    <lineage>
        <taxon>Eukaryota</taxon>
        <taxon>Metazoa</taxon>
        <taxon>Ecdysozoa</taxon>
        <taxon>Arthropoda</taxon>
        <taxon>Chelicerata</taxon>
        <taxon>Arachnida</taxon>
        <taxon>Araneae</taxon>
        <taxon>Araneomorphae</taxon>
        <taxon>Entelegynae</taxon>
        <taxon>Araneoidea</taxon>
        <taxon>Araneidae</taxon>
        <taxon>Caerostris</taxon>
    </lineage>
</organism>
<evidence type="ECO:0000313" key="2">
    <source>
        <dbReference type="Proteomes" id="UP001054837"/>
    </source>
</evidence>
<dbReference type="AlphaFoldDB" id="A0AAV4UWM2"/>
<comment type="caution">
    <text evidence="1">The sequence shown here is derived from an EMBL/GenBank/DDBJ whole genome shotgun (WGS) entry which is preliminary data.</text>
</comment>
<evidence type="ECO:0000313" key="1">
    <source>
        <dbReference type="EMBL" id="GIY62043.1"/>
    </source>
</evidence>
<reference evidence="1 2" key="1">
    <citation type="submission" date="2021-06" db="EMBL/GenBank/DDBJ databases">
        <title>Caerostris darwini draft genome.</title>
        <authorList>
            <person name="Kono N."/>
            <person name="Arakawa K."/>
        </authorList>
    </citation>
    <scope>NUCLEOTIDE SEQUENCE [LARGE SCALE GENOMIC DNA]</scope>
</reference>
<accession>A0AAV4UWM2</accession>
<protein>
    <submittedName>
        <fullName evidence="1">Uncharacterized protein</fullName>
    </submittedName>
</protein>
<sequence length="36" mass="4007">LFNVLKCIQEIEKQNPGPRCGPTPPLQMCVHESAVE</sequence>
<name>A0AAV4UWM2_9ARAC</name>
<dbReference type="EMBL" id="BPLQ01012027">
    <property type="protein sequence ID" value="GIY62043.1"/>
    <property type="molecule type" value="Genomic_DNA"/>
</dbReference>
<keyword evidence="2" id="KW-1185">Reference proteome</keyword>
<dbReference type="Proteomes" id="UP001054837">
    <property type="component" value="Unassembled WGS sequence"/>
</dbReference>
<feature type="non-terminal residue" evidence="1">
    <location>
        <position position="1"/>
    </location>
</feature>
<proteinExistence type="predicted"/>